<evidence type="ECO:0000256" key="3">
    <source>
        <dbReference type="ARBA" id="ARBA00022475"/>
    </source>
</evidence>
<comment type="pathway">
    <text evidence="2">Cell wall biogenesis; lipoteichoic acid biosynthesis.</text>
</comment>
<feature type="transmembrane region" description="Helical" evidence="7">
    <location>
        <begin position="82"/>
        <end position="101"/>
    </location>
</feature>
<reference evidence="9" key="2">
    <citation type="journal article" date="2021" name="PeerJ">
        <title>Extensive microbial diversity within the chicken gut microbiome revealed by metagenomics and culture.</title>
        <authorList>
            <person name="Gilroy R."/>
            <person name="Ravi A."/>
            <person name="Getino M."/>
            <person name="Pursley I."/>
            <person name="Horton D.L."/>
            <person name="Alikhan N.F."/>
            <person name="Baker D."/>
            <person name="Gharbi K."/>
            <person name="Hall N."/>
            <person name="Watson M."/>
            <person name="Adriaenssens E.M."/>
            <person name="Foster-Nyarko E."/>
            <person name="Jarju S."/>
            <person name="Secka A."/>
            <person name="Antonio M."/>
            <person name="Oren A."/>
            <person name="Chaudhuri R.R."/>
            <person name="La Ragione R."/>
            <person name="Hildebrand F."/>
            <person name="Pallen M.J."/>
        </authorList>
    </citation>
    <scope>NUCLEOTIDE SEQUENCE</scope>
    <source>
        <strain evidence="9">ChiW13-3771</strain>
    </source>
</reference>
<evidence type="ECO:0000256" key="6">
    <source>
        <dbReference type="ARBA" id="ARBA00023136"/>
    </source>
</evidence>
<dbReference type="EMBL" id="DVHN01000193">
    <property type="protein sequence ID" value="HIR89965.1"/>
    <property type="molecule type" value="Genomic_DNA"/>
</dbReference>
<dbReference type="GO" id="GO:0005886">
    <property type="term" value="C:plasma membrane"/>
    <property type="evidence" value="ECO:0007669"/>
    <property type="project" value="UniProtKB-SubCell"/>
</dbReference>
<evidence type="ECO:0000256" key="7">
    <source>
        <dbReference type="SAM" id="Phobius"/>
    </source>
</evidence>
<name>A0A9D1EGW9_9FIRM</name>
<feature type="transmembrane region" description="Helical" evidence="7">
    <location>
        <begin position="113"/>
        <end position="132"/>
    </location>
</feature>
<dbReference type="InterPro" id="IPR050448">
    <property type="entry name" value="OpgB/LTA_synthase_biosynth"/>
</dbReference>
<gene>
    <name evidence="9" type="ORF">IAC96_13555</name>
</gene>
<dbReference type="PANTHER" id="PTHR47371:SF3">
    <property type="entry name" value="PHOSPHOGLYCEROL TRANSFERASE I"/>
    <property type="match status" value="1"/>
</dbReference>
<feature type="transmembrane region" description="Helical" evidence="7">
    <location>
        <begin position="139"/>
        <end position="160"/>
    </location>
</feature>
<dbReference type="AlphaFoldDB" id="A0A9D1EGW9"/>
<evidence type="ECO:0000256" key="4">
    <source>
        <dbReference type="ARBA" id="ARBA00022692"/>
    </source>
</evidence>
<feature type="domain" description="Sulfatase N-terminal" evidence="8">
    <location>
        <begin position="308"/>
        <end position="598"/>
    </location>
</feature>
<reference evidence="9" key="1">
    <citation type="submission" date="2020-10" db="EMBL/GenBank/DDBJ databases">
        <authorList>
            <person name="Gilroy R."/>
        </authorList>
    </citation>
    <scope>NUCLEOTIDE SEQUENCE</scope>
    <source>
        <strain evidence="9">ChiW13-3771</strain>
    </source>
</reference>
<dbReference type="InterPro" id="IPR017850">
    <property type="entry name" value="Alkaline_phosphatase_core_sf"/>
</dbReference>
<proteinExistence type="predicted"/>
<feature type="transmembrane region" description="Helical" evidence="7">
    <location>
        <begin position="218"/>
        <end position="236"/>
    </location>
</feature>
<keyword evidence="9" id="KW-0378">Hydrolase</keyword>
<keyword evidence="5 7" id="KW-1133">Transmembrane helix</keyword>
<evidence type="ECO:0000313" key="10">
    <source>
        <dbReference type="Proteomes" id="UP000824201"/>
    </source>
</evidence>
<dbReference type="Pfam" id="PF00884">
    <property type="entry name" value="Sulfatase"/>
    <property type="match status" value="1"/>
</dbReference>
<evidence type="ECO:0000256" key="2">
    <source>
        <dbReference type="ARBA" id="ARBA00004936"/>
    </source>
</evidence>
<dbReference type="GO" id="GO:0016787">
    <property type="term" value="F:hydrolase activity"/>
    <property type="evidence" value="ECO:0007669"/>
    <property type="project" value="UniProtKB-KW"/>
</dbReference>
<organism evidence="9 10">
    <name type="scientific">Candidatus Fimimorpha faecalis</name>
    <dbReference type="NCBI Taxonomy" id="2840824"/>
    <lineage>
        <taxon>Bacteria</taxon>
        <taxon>Bacillati</taxon>
        <taxon>Bacillota</taxon>
        <taxon>Clostridia</taxon>
        <taxon>Eubacteriales</taxon>
        <taxon>Candidatus Fimimorpha</taxon>
    </lineage>
</organism>
<keyword evidence="6 7" id="KW-0472">Membrane</keyword>
<feature type="transmembrane region" description="Helical" evidence="7">
    <location>
        <begin position="23"/>
        <end position="43"/>
    </location>
</feature>
<sequence length="658" mass="76392">MLQKNEKIILSLQWRLQKKSRKWYDWIMPVIAIVLWGLTFFNIDMLKANEQMNDITIAFCILIGITVLAFVRIKFHSIIERILKVILFIGIPFLCMYLIEFCNDNTVFGLSQAIIWMNYGCYMAVLVLFFGLTGRVKGAYIGTLLFCAIYGLANKFILLFRGTPIVPWDLYSLRTAVSVAGNYEYSIDGAMLITILAFVLAIFFVLQFSHVRVTKKRYGISFATSMIALVVTYVALVPTEQLELWGVSRNLWKQENAIQENGVWLNFVDNTKDIALKKPEGYNKKEQEEIFDQYETKELTKKQKKNRPTIIAIMDESFCDMTSWVEEGTMEVNKEPIPFTTSWKKNVIRGDMLVPVFGAGTATTEFEFLTGQSQAFYPSGSVAYQQFIHDETQSLASILKSYGYKTLAMHPYYGNGWSREKVYPLLGFDDFLSIEDLKHQEMIRYYCSDASNYENIIEEYENRGDDPLFIFNVTMQNHGGYVGDMTNFTHTIKEKKLGEGIVDEYLSLTYESDQALKDLVKYFSKQEDPVVICFFGDHWPKIQTSIYDRMFPDVDEFERTVRQHTVPFYVWANYDIDARDVGYTSTNYISGFVLEAANLPLDPWHQFLEEMQEKLPAISTVAYVDEDQEIHSMDEESEENEAILELERAQYYYFQDRK</sequence>
<dbReference type="Proteomes" id="UP000824201">
    <property type="component" value="Unassembled WGS sequence"/>
</dbReference>
<keyword evidence="4 7" id="KW-0812">Transmembrane</keyword>
<dbReference type="PANTHER" id="PTHR47371">
    <property type="entry name" value="LIPOTEICHOIC ACID SYNTHASE"/>
    <property type="match status" value="1"/>
</dbReference>
<dbReference type="InterPro" id="IPR000917">
    <property type="entry name" value="Sulfatase_N"/>
</dbReference>
<comment type="caution">
    <text evidence="9">The sequence shown here is derived from an EMBL/GenBank/DDBJ whole genome shotgun (WGS) entry which is preliminary data.</text>
</comment>
<feature type="transmembrane region" description="Helical" evidence="7">
    <location>
        <begin position="55"/>
        <end position="75"/>
    </location>
</feature>
<feature type="transmembrane region" description="Helical" evidence="7">
    <location>
        <begin position="185"/>
        <end position="206"/>
    </location>
</feature>
<keyword evidence="3" id="KW-1003">Cell membrane</keyword>
<protein>
    <submittedName>
        <fullName evidence="9">Sulfatase-like hydrolase/transferase</fullName>
    </submittedName>
</protein>
<dbReference type="SUPFAM" id="SSF53649">
    <property type="entry name" value="Alkaline phosphatase-like"/>
    <property type="match status" value="1"/>
</dbReference>
<dbReference type="CDD" id="cd16015">
    <property type="entry name" value="LTA_synthase"/>
    <property type="match status" value="1"/>
</dbReference>
<evidence type="ECO:0000256" key="1">
    <source>
        <dbReference type="ARBA" id="ARBA00004651"/>
    </source>
</evidence>
<accession>A0A9D1EGW9</accession>
<evidence type="ECO:0000259" key="8">
    <source>
        <dbReference type="Pfam" id="PF00884"/>
    </source>
</evidence>
<comment type="subcellular location">
    <subcellularLocation>
        <location evidence="1">Cell membrane</location>
        <topology evidence="1">Multi-pass membrane protein</topology>
    </subcellularLocation>
</comment>
<evidence type="ECO:0000256" key="5">
    <source>
        <dbReference type="ARBA" id="ARBA00022989"/>
    </source>
</evidence>
<dbReference type="Gene3D" id="3.40.720.10">
    <property type="entry name" value="Alkaline Phosphatase, subunit A"/>
    <property type="match status" value="1"/>
</dbReference>
<evidence type="ECO:0000313" key="9">
    <source>
        <dbReference type="EMBL" id="HIR89965.1"/>
    </source>
</evidence>